<name>A0A1F5SQ16_9BACT</name>
<comment type="caution">
    <text evidence="1">The sequence shown here is derived from an EMBL/GenBank/DDBJ whole genome shotgun (WGS) entry which is preliminary data.</text>
</comment>
<dbReference type="Proteomes" id="UP000178925">
    <property type="component" value="Unassembled WGS sequence"/>
</dbReference>
<dbReference type="EMBL" id="MFGC01000006">
    <property type="protein sequence ID" value="OGF28804.1"/>
    <property type="molecule type" value="Genomic_DNA"/>
</dbReference>
<proteinExistence type="predicted"/>
<gene>
    <name evidence="1" type="ORF">A2242_02165</name>
</gene>
<organism evidence="1 2">
    <name type="scientific">Candidatus Falkowbacteria bacterium RIFOXYA2_FULL_47_9</name>
    <dbReference type="NCBI Taxonomy" id="1797995"/>
    <lineage>
        <taxon>Bacteria</taxon>
        <taxon>Candidatus Falkowiibacteriota</taxon>
    </lineage>
</organism>
<protein>
    <submittedName>
        <fullName evidence="1">Uncharacterized protein</fullName>
    </submittedName>
</protein>
<dbReference type="AlphaFoldDB" id="A0A1F5SQ16"/>
<sequence>MKLLLFDFQDVRKEKYALLTFKIVAVNRETVVRTVTISKSTDFDGVISVHRYSILPACLEAIEVASGLRLKLIDLSTKKQEDDFFVELTVRIDSQFFEGVKKDCLFGLAFLGALIEAVNCSQELPDEQVA</sequence>
<evidence type="ECO:0000313" key="2">
    <source>
        <dbReference type="Proteomes" id="UP000178925"/>
    </source>
</evidence>
<evidence type="ECO:0000313" key="1">
    <source>
        <dbReference type="EMBL" id="OGF28804.1"/>
    </source>
</evidence>
<reference evidence="1 2" key="1">
    <citation type="journal article" date="2016" name="Nat. Commun.">
        <title>Thousands of microbial genomes shed light on interconnected biogeochemical processes in an aquifer system.</title>
        <authorList>
            <person name="Anantharaman K."/>
            <person name="Brown C.T."/>
            <person name="Hug L.A."/>
            <person name="Sharon I."/>
            <person name="Castelle C.J."/>
            <person name="Probst A.J."/>
            <person name="Thomas B.C."/>
            <person name="Singh A."/>
            <person name="Wilkins M.J."/>
            <person name="Karaoz U."/>
            <person name="Brodie E.L."/>
            <person name="Williams K.H."/>
            <person name="Hubbard S.S."/>
            <person name="Banfield J.F."/>
        </authorList>
    </citation>
    <scope>NUCLEOTIDE SEQUENCE [LARGE SCALE GENOMIC DNA]</scope>
</reference>
<accession>A0A1F5SQ16</accession>